<dbReference type="InterPro" id="IPR020593">
    <property type="entry name" value="G-glutamylP_reductase_CS"/>
</dbReference>
<dbReference type="STRING" id="29421.B2M20_02690"/>
<dbReference type="PIRSF" id="PIRSF000151">
    <property type="entry name" value="GPR"/>
    <property type="match status" value="1"/>
</dbReference>
<gene>
    <name evidence="7" type="primary">proA</name>
    <name evidence="9" type="ORF">B2M20_02690</name>
</gene>
<comment type="similarity">
    <text evidence="7">Belongs to the gamma-glutamyl phosphate reductase family.</text>
</comment>
<dbReference type="InterPro" id="IPR016161">
    <property type="entry name" value="Ald_DH/histidinol_DH"/>
</dbReference>
<dbReference type="NCBIfam" id="NF001221">
    <property type="entry name" value="PRK00197.1"/>
    <property type="match status" value="1"/>
</dbReference>
<organism evidence="9 10">
    <name type="scientific">Nitrobacter vulgaris</name>
    <dbReference type="NCBI Taxonomy" id="29421"/>
    <lineage>
        <taxon>Bacteria</taxon>
        <taxon>Pseudomonadati</taxon>
        <taxon>Pseudomonadota</taxon>
        <taxon>Alphaproteobacteria</taxon>
        <taxon>Hyphomicrobiales</taxon>
        <taxon>Nitrobacteraceae</taxon>
        <taxon>Nitrobacter</taxon>
    </lineage>
</organism>
<dbReference type="GO" id="GO:0055129">
    <property type="term" value="P:L-proline biosynthetic process"/>
    <property type="evidence" value="ECO:0007669"/>
    <property type="project" value="UniProtKB-UniRule"/>
</dbReference>
<comment type="catalytic activity">
    <reaction evidence="6 7">
        <text>L-glutamate 5-semialdehyde + phosphate + NADP(+) = L-glutamyl 5-phosphate + NADPH + H(+)</text>
        <dbReference type="Rhea" id="RHEA:19541"/>
        <dbReference type="ChEBI" id="CHEBI:15378"/>
        <dbReference type="ChEBI" id="CHEBI:43474"/>
        <dbReference type="ChEBI" id="CHEBI:57783"/>
        <dbReference type="ChEBI" id="CHEBI:58066"/>
        <dbReference type="ChEBI" id="CHEBI:58274"/>
        <dbReference type="ChEBI" id="CHEBI:58349"/>
        <dbReference type="EC" id="1.2.1.41"/>
    </reaction>
</comment>
<dbReference type="InterPro" id="IPR012134">
    <property type="entry name" value="Glu-5-SA_DH"/>
</dbReference>
<evidence type="ECO:0000256" key="7">
    <source>
        <dbReference type="HAMAP-Rule" id="MF_00412"/>
    </source>
</evidence>
<comment type="function">
    <text evidence="7">Catalyzes the NADPH-dependent reduction of L-glutamate 5-phosphate into L-glutamate 5-semialdehyde and phosphate. The product spontaneously undergoes cyclization to form 1-pyrroline-5-carboxylate.</text>
</comment>
<keyword evidence="10" id="KW-1185">Reference proteome</keyword>
<dbReference type="Proteomes" id="UP000189940">
    <property type="component" value="Unassembled WGS sequence"/>
</dbReference>
<comment type="subcellular location">
    <subcellularLocation>
        <location evidence="7">Cytoplasm</location>
    </subcellularLocation>
</comment>
<keyword evidence="3 7" id="KW-0641">Proline biosynthesis</keyword>
<dbReference type="UniPathway" id="UPA00098">
    <property type="reaction ID" value="UER00360"/>
</dbReference>
<dbReference type="HAMAP" id="MF_00412">
    <property type="entry name" value="ProA"/>
    <property type="match status" value="1"/>
</dbReference>
<feature type="domain" description="Aldehyde dehydrogenase" evidence="8">
    <location>
        <begin position="24"/>
        <end position="291"/>
    </location>
</feature>
<dbReference type="RefSeq" id="WP_079445563.1">
    <property type="nucleotide sequence ID" value="NZ_MWPQ01000006.1"/>
</dbReference>
<dbReference type="NCBIfam" id="TIGR00407">
    <property type="entry name" value="proA"/>
    <property type="match status" value="1"/>
</dbReference>
<keyword evidence="4 7" id="KW-0521">NADP</keyword>
<dbReference type="CDD" id="cd07079">
    <property type="entry name" value="ALDH_F18-19_ProA-GPR"/>
    <property type="match status" value="1"/>
</dbReference>
<dbReference type="GO" id="GO:0050661">
    <property type="term" value="F:NADP binding"/>
    <property type="evidence" value="ECO:0007669"/>
    <property type="project" value="InterPro"/>
</dbReference>
<dbReference type="PANTHER" id="PTHR11063:SF8">
    <property type="entry name" value="DELTA-1-PYRROLINE-5-CARBOXYLATE SYNTHASE"/>
    <property type="match status" value="1"/>
</dbReference>
<dbReference type="OrthoDB" id="9809970at2"/>
<comment type="pathway">
    <text evidence="1 7">Amino-acid biosynthesis; L-proline biosynthesis; L-glutamate 5-semialdehyde from L-glutamate: step 2/2.</text>
</comment>
<accession>A0A1V4I1V0</accession>
<evidence type="ECO:0000259" key="8">
    <source>
        <dbReference type="Pfam" id="PF00171"/>
    </source>
</evidence>
<dbReference type="EC" id="1.2.1.41" evidence="7"/>
<dbReference type="GO" id="GO:0005737">
    <property type="term" value="C:cytoplasm"/>
    <property type="evidence" value="ECO:0007669"/>
    <property type="project" value="UniProtKB-SubCell"/>
</dbReference>
<keyword evidence="5 7" id="KW-0560">Oxidoreductase</keyword>
<reference evidence="9 10" key="1">
    <citation type="submission" date="2017-02" db="EMBL/GenBank/DDBJ databases">
        <title>Genome sequence of the nitrite-oxidizing bacterium Nitrobacter vulgaris strain Ab1.</title>
        <authorList>
            <person name="Mellbye B.L."/>
            <person name="Davis E.W."/>
            <person name="Spieck E."/>
            <person name="Chang J.H."/>
            <person name="Bottomley P.J."/>
            <person name="Sayavedra-Soto L.A."/>
        </authorList>
    </citation>
    <scope>NUCLEOTIDE SEQUENCE [LARGE SCALE GENOMIC DNA]</scope>
    <source>
        <strain evidence="9 10">Ab1</strain>
    </source>
</reference>
<dbReference type="AlphaFoldDB" id="A0A1V4I1V0"/>
<sequence length="430" mass="45293">MTASLKAVGALADLPVLMSDLATQARVAARALGLASTAQKNQALDAMERAIRKHAAAILEANAEDVTDACDGGATAAFIDRLTLTQARVEAMADGVKVVREIDDPVGRVIERWQRPNGMTIERVRVPLGVVAVIFESRPNVCADAGVLCLKSGNAVILRGGSESFRSCRAIHDCLVQGLREAQLPEAAITLVPTRDRAAVGLLLSGLNGGIDVIVPRGGKSLVARVEAEARVPVFAHLEGVNHVYVDGAADLAMAKAIVLNAKMRRPGVCGAAETLLVDRAGARDTLKPLIEMLIDAGCEVRGDSVVQGIDPRVRPATDNDWDTEYGEAIIAARVVDGCGGAIDHIQRHGSHHTDAIVTEDPETAARFLNEVDSAIVLHNASTQFADGGEFGFGAEIGIATGKFHARGPVGAEQLTSFKYRIHGSGQVRP</sequence>
<protein>
    <recommendedName>
        <fullName evidence="7">Gamma-glutamyl phosphate reductase</fullName>
        <shortName evidence="7">GPR</shortName>
        <ecNumber evidence="7">1.2.1.41</ecNumber>
    </recommendedName>
    <alternativeName>
        <fullName evidence="7">Glutamate-5-semialdehyde dehydrogenase</fullName>
    </alternativeName>
    <alternativeName>
        <fullName evidence="7">Glutamyl-gamma-semialdehyde dehydrogenase</fullName>
        <shortName evidence="7">GSA dehydrogenase</shortName>
    </alternativeName>
</protein>
<dbReference type="InterPro" id="IPR016163">
    <property type="entry name" value="Ald_DH_C"/>
</dbReference>
<evidence type="ECO:0000313" key="10">
    <source>
        <dbReference type="Proteomes" id="UP000189940"/>
    </source>
</evidence>
<dbReference type="Pfam" id="PF00171">
    <property type="entry name" value="Aldedh"/>
    <property type="match status" value="1"/>
</dbReference>
<evidence type="ECO:0000256" key="4">
    <source>
        <dbReference type="ARBA" id="ARBA00022857"/>
    </source>
</evidence>
<evidence type="ECO:0000256" key="2">
    <source>
        <dbReference type="ARBA" id="ARBA00022605"/>
    </source>
</evidence>
<dbReference type="Gene3D" id="3.40.605.10">
    <property type="entry name" value="Aldehyde Dehydrogenase, Chain A, domain 1"/>
    <property type="match status" value="1"/>
</dbReference>
<proteinExistence type="inferred from homology"/>
<dbReference type="Gene3D" id="3.40.309.10">
    <property type="entry name" value="Aldehyde Dehydrogenase, Chain A, domain 2"/>
    <property type="match status" value="1"/>
</dbReference>
<keyword evidence="2 7" id="KW-0028">Amino-acid biosynthesis</keyword>
<comment type="caution">
    <text evidence="9">The sequence shown here is derived from an EMBL/GenBank/DDBJ whole genome shotgun (WGS) entry which is preliminary data.</text>
</comment>
<dbReference type="PANTHER" id="PTHR11063">
    <property type="entry name" value="GLUTAMATE SEMIALDEHYDE DEHYDROGENASE"/>
    <property type="match status" value="1"/>
</dbReference>
<dbReference type="EMBL" id="MWPQ01000006">
    <property type="protein sequence ID" value="OPH84208.1"/>
    <property type="molecule type" value="Genomic_DNA"/>
</dbReference>
<dbReference type="InterPro" id="IPR015590">
    <property type="entry name" value="Aldehyde_DH_dom"/>
</dbReference>
<dbReference type="GO" id="GO:0004350">
    <property type="term" value="F:glutamate-5-semialdehyde dehydrogenase activity"/>
    <property type="evidence" value="ECO:0007669"/>
    <property type="project" value="UniProtKB-UniRule"/>
</dbReference>
<dbReference type="InterPro" id="IPR016162">
    <property type="entry name" value="Ald_DH_N"/>
</dbReference>
<name>A0A1V4I1V0_NITVU</name>
<evidence type="ECO:0000256" key="5">
    <source>
        <dbReference type="ARBA" id="ARBA00023002"/>
    </source>
</evidence>
<evidence type="ECO:0000256" key="3">
    <source>
        <dbReference type="ARBA" id="ARBA00022650"/>
    </source>
</evidence>
<evidence type="ECO:0000256" key="1">
    <source>
        <dbReference type="ARBA" id="ARBA00004985"/>
    </source>
</evidence>
<evidence type="ECO:0000256" key="6">
    <source>
        <dbReference type="ARBA" id="ARBA00049024"/>
    </source>
</evidence>
<keyword evidence="7" id="KW-0963">Cytoplasm</keyword>
<dbReference type="PROSITE" id="PS01223">
    <property type="entry name" value="PROA"/>
    <property type="match status" value="1"/>
</dbReference>
<evidence type="ECO:0000313" key="9">
    <source>
        <dbReference type="EMBL" id="OPH84208.1"/>
    </source>
</evidence>
<dbReference type="InterPro" id="IPR000965">
    <property type="entry name" value="GPR_dom"/>
</dbReference>
<dbReference type="SUPFAM" id="SSF53720">
    <property type="entry name" value="ALDH-like"/>
    <property type="match status" value="1"/>
</dbReference>